<feature type="domain" description="Polysaccharide chain length determinant N-terminal" evidence="7">
    <location>
        <begin position="11"/>
        <end position="102"/>
    </location>
</feature>
<dbReference type="GO" id="GO:0005886">
    <property type="term" value="C:plasma membrane"/>
    <property type="evidence" value="ECO:0007669"/>
    <property type="project" value="UniProtKB-SubCell"/>
</dbReference>
<dbReference type="InterPro" id="IPR050445">
    <property type="entry name" value="Bact_polysacc_biosynth/exp"/>
</dbReference>
<organism evidence="8 9">
    <name type="scientific">Escherichia coli</name>
    <dbReference type="NCBI Taxonomy" id="562"/>
    <lineage>
        <taxon>Bacteria</taxon>
        <taxon>Pseudomonadati</taxon>
        <taxon>Pseudomonadota</taxon>
        <taxon>Gammaproteobacteria</taxon>
        <taxon>Enterobacterales</taxon>
        <taxon>Enterobacteriaceae</taxon>
        <taxon>Escherichia</taxon>
    </lineage>
</organism>
<dbReference type="EC" id="2.7.10.2" evidence="8"/>
<dbReference type="Pfam" id="PF23607">
    <property type="entry name" value="WZC_N"/>
    <property type="match status" value="1"/>
</dbReference>
<proteinExistence type="predicted"/>
<dbReference type="InterPro" id="IPR003856">
    <property type="entry name" value="LPS_length_determ_N"/>
</dbReference>
<reference evidence="8 9" key="1">
    <citation type="submission" date="2018-06" db="EMBL/GenBank/DDBJ databases">
        <authorList>
            <consortium name="Pathogen Informatics"/>
            <person name="Doyle S."/>
        </authorList>
    </citation>
    <scope>NUCLEOTIDE SEQUENCE [LARGE SCALE GENOMIC DNA]</scope>
    <source>
        <strain evidence="8 9">NCTC9045</strain>
    </source>
</reference>
<evidence type="ECO:0000256" key="4">
    <source>
        <dbReference type="ARBA" id="ARBA00022989"/>
    </source>
</evidence>
<name>A0A376X0I0_ECOLX</name>
<dbReference type="PANTHER" id="PTHR32309:SF32">
    <property type="entry name" value="TYROSINE-PROTEIN KINASE ETK-RELATED"/>
    <property type="match status" value="1"/>
</dbReference>
<keyword evidence="4 6" id="KW-1133">Transmembrane helix</keyword>
<keyword evidence="3 6" id="KW-0812">Transmembrane</keyword>
<keyword evidence="8" id="KW-0418">Kinase</keyword>
<protein>
    <submittedName>
        <fullName evidence="8">Cryptic autophosphorylating protein tyrosine kinase Etk</fullName>
        <ecNumber evidence="8">2.7.10.-</ecNumber>
        <ecNumber evidence="8">2.7.10.2</ecNumber>
    </submittedName>
</protein>
<evidence type="ECO:0000256" key="6">
    <source>
        <dbReference type="SAM" id="Phobius"/>
    </source>
</evidence>
<keyword evidence="2" id="KW-1003">Cell membrane</keyword>
<accession>A0A376X0I0</accession>
<evidence type="ECO:0000259" key="7">
    <source>
        <dbReference type="Pfam" id="PF02706"/>
    </source>
</evidence>
<evidence type="ECO:0000313" key="8">
    <source>
        <dbReference type="EMBL" id="STJ55718.1"/>
    </source>
</evidence>
<dbReference type="GO" id="GO:0004715">
    <property type="term" value="F:non-membrane spanning protein tyrosine kinase activity"/>
    <property type="evidence" value="ECO:0007669"/>
    <property type="project" value="UniProtKB-EC"/>
</dbReference>
<keyword evidence="5 6" id="KW-0472">Membrane</keyword>
<sequence length="197" mass="21812">MNTPPGSTQENEIDLLRLVGELWDHRKFIISVTALFTLIAVAYSLLSTPIYQADTLVQVEQKQGNAILSGLSDMIPNSSPESAPEIQLLQSRMILGKTIAELNLRDIVEQKYFPIVGRGWARLTKEKPGELAISWMHIPQLNGQDQQLTLTVGENGHYTLEGEEFTVNGMVGQRLEKDGVALTIADIKAQTRNTVLS</sequence>
<dbReference type="AlphaFoldDB" id="A0A376X0I0"/>
<dbReference type="Proteomes" id="UP000254503">
    <property type="component" value="Unassembled WGS sequence"/>
</dbReference>
<comment type="subcellular location">
    <subcellularLocation>
        <location evidence="1">Cell membrane</location>
        <topology evidence="1">Multi-pass membrane protein</topology>
    </subcellularLocation>
</comment>
<dbReference type="EC" id="2.7.10.-" evidence="8"/>
<evidence type="ECO:0000313" key="9">
    <source>
        <dbReference type="Proteomes" id="UP000254503"/>
    </source>
</evidence>
<gene>
    <name evidence="8" type="primary">yccC_1</name>
    <name evidence="8" type="ORF">NCTC9045_03669</name>
</gene>
<keyword evidence="8" id="KW-0808">Transferase</keyword>
<evidence type="ECO:0000256" key="1">
    <source>
        <dbReference type="ARBA" id="ARBA00004651"/>
    </source>
</evidence>
<feature type="transmembrane region" description="Helical" evidence="6">
    <location>
        <begin position="28"/>
        <end position="46"/>
    </location>
</feature>
<dbReference type="EMBL" id="UGDD01000002">
    <property type="protein sequence ID" value="STJ55718.1"/>
    <property type="molecule type" value="Genomic_DNA"/>
</dbReference>
<dbReference type="PANTHER" id="PTHR32309">
    <property type="entry name" value="TYROSINE-PROTEIN KINASE"/>
    <property type="match status" value="1"/>
</dbReference>
<evidence type="ECO:0000256" key="2">
    <source>
        <dbReference type="ARBA" id="ARBA00022475"/>
    </source>
</evidence>
<dbReference type="Pfam" id="PF02706">
    <property type="entry name" value="Wzz"/>
    <property type="match status" value="1"/>
</dbReference>
<evidence type="ECO:0000256" key="3">
    <source>
        <dbReference type="ARBA" id="ARBA00022692"/>
    </source>
</evidence>
<evidence type="ECO:0000256" key="5">
    <source>
        <dbReference type="ARBA" id="ARBA00023136"/>
    </source>
</evidence>